<feature type="compositionally biased region" description="Polar residues" evidence="2">
    <location>
        <begin position="650"/>
        <end position="671"/>
    </location>
</feature>
<feature type="compositionally biased region" description="Polar residues" evidence="2">
    <location>
        <begin position="111"/>
        <end position="120"/>
    </location>
</feature>
<dbReference type="PANTHER" id="PTHR24168">
    <property type="entry name" value="KN MOTIF AND ANKYRIN REPEAT DOMAIN-CONTAINING"/>
    <property type="match status" value="1"/>
</dbReference>
<feature type="compositionally biased region" description="Polar residues" evidence="2">
    <location>
        <begin position="39"/>
        <end position="55"/>
    </location>
</feature>
<feature type="compositionally biased region" description="Basic and acidic residues" evidence="2">
    <location>
        <begin position="282"/>
        <end position="293"/>
    </location>
</feature>
<feature type="region of interest" description="Disordered" evidence="2">
    <location>
        <begin position="35"/>
        <end position="97"/>
    </location>
</feature>
<evidence type="ECO:0000313" key="3">
    <source>
        <dbReference type="EMBL" id="GAV03809.1"/>
    </source>
</evidence>
<feature type="repeat" description="ANK" evidence="1">
    <location>
        <begin position="1177"/>
        <end position="1200"/>
    </location>
</feature>
<feature type="compositionally biased region" description="Polar residues" evidence="2">
    <location>
        <begin position="145"/>
        <end position="162"/>
    </location>
</feature>
<feature type="region of interest" description="Disordered" evidence="2">
    <location>
        <begin position="747"/>
        <end position="787"/>
    </location>
</feature>
<dbReference type="GO" id="GO:0005737">
    <property type="term" value="C:cytoplasm"/>
    <property type="evidence" value="ECO:0007669"/>
    <property type="project" value="TreeGrafter"/>
</dbReference>
<dbReference type="PRINTS" id="PR01415">
    <property type="entry name" value="ANKYRIN"/>
</dbReference>
<keyword evidence="4" id="KW-1185">Reference proteome</keyword>
<dbReference type="PROSITE" id="PS50297">
    <property type="entry name" value="ANK_REP_REGION"/>
    <property type="match status" value="3"/>
</dbReference>
<accession>A0A1D1VYW3</accession>
<dbReference type="InterPro" id="IPR036770">
    <property type="entry name" value="Ankyrin_rpt-contain_sf"/>
</dbReference>
<dbReference type="InterPro" id="IPR002110">
    <property type="entry name" value="Ankyrin_rpt"/>
</dbReference>
<feature type="compositionally biased region" description="Polar residues" evidence="2">
    <location>
        <begin position="905"/>
        <end position="920"/>
    </location>
</feature>
<feature type="compositionally biased region" description="Basic and acidic residues" evidence="2">
    <location>
        <begin position="66"/>
        <end position="77"/>
    </location>
</feature>
<dbReference type="Gene3D" id="1.25.40.20">
    <property type="entry name" value="Ankyrin repeat-containing domain"/>
    <property type="match status" value="1"/>
</dbReference>
<dbReference type="PROSITE" id="PS50088">
    <property type="entry name" value="ANK_REPEAT"/>
    <property type="match status" value="3"/>
</dbReference>
<organism evidence="3 4">
    <name type="scientific">Ramazzottius varieornatus</name>
    <name type="common">Water bear</name>
    <name type="synonym">Tardigrade</name>
    <dbReference type="NCBI Taxonomy" id="947166"/>
    <lineage>
        <taxon>Eukaryota</taxon>
        <taxon>Metazoa</taxon>
        <taxon>Ecdysozoa</taxon>
        <taxon>Tardigrada</taxon>
        <taxon>Eutardigrada</taxon>
        <taxon>Parachela</taxon>
        <taxon>Hypsibioidea</taxon>
        <taxon>Ramazzottiidae</taxon>
        <taxon>Ramazzottius</taxon>
    </lineage>
</organism>
<evidence type="ECO:0000256" key="1">
    <source>
        <dbReference type="PROSITE-ProRule" id="PRU00023"/>
    </source>
</evidence>
<dbReference type="PANTHER" id="PTHR24168:SF21">
    <property type="entry name" value="KANK, ISOFORM D"/>
    <property type="match status" value="1"/>
</dbReference>
<feature type="compositionally biased region" description="Low complexity" evidence="2">
    <location>
        <begin position="121"/>
        <end position="139"/>
    </location>
</feature>
<feature type="region of interest" description="Disordered" evidence="2">
    <location>
        <begin position="557"/>
        <end position="586"/>
    </location>
</feature>
<feature type="compositionally biased region" description="Basic and acidic residues" evidence="2">
    <location>
        <begin position="931"/>
        <end position="940"/>
    </location>
</feature>
<dbReference type="EMBL" id="BDGG01000010">
    <property type="protein sequence ID" value="GAV03809.1"/>
    <property type="molecule type" value="Genomic_DNA"/>
</dbReference>
<feature type="compositionally biased region" description="Low complexity" evidence="2">
    <location>
        <begin position="1008"/>
        <end position="1021"/>
    </location>
</feature>
<sequence>MPDMSALDDILSEIAQGTPPPNTNRQTSQYAMVKVGYPNGSSSTATKENGTNSLPRNRPSLPKLQRAYERALQDERSSAATSSCSPDPNVPSLVAHGLNKSSSAAAYHNLSPINTQHPSPTRTTNGSNGTNGTHAGGSNVKDAENSSTLPRRSTTLASTQFLSAPGKDQVDRSNMTSQVKLRRSVSPTSTYKEQTRKAAEIPCPFGTFLNLDFVDFCSDLATIRLPESVKRFRESSSKRKKKWRKSMDQMLYTDQVLQQSASVNGGPSHFPGSHSGVTNGKLDGRMEETSSEKMDEDSKELSEAVRTFEQTLMRQMSNTWQNSNALRIVEEDDEDLPLSIGSNSTTSSSEKKIHLNGSYTQPAPCLSASPDSYRDSLFTVPHIRAPKSTSSSFPVSPLTTSTKIHASTHFTPSVNSVAVPVVVPNGPSPKGSPEVETSSLASFRQNGPKSSSTTSLNHVSIPAEVLEGIRDKLAQSLAQMSHLQQQADLVPRLREEISALRLMLQQVGEDEKQKATMVDTGVVTSPVPSEQNEEEEERAAFGELVAPRIVECQSSATNTDVPVPAERKDSATCYSPTRDFASSEVQTEVPIGEEREVVAQPTEPGLYATALTARPPLERKISRSVRKTPRSKFAKRKQSIASMRKPKQLLKTTAQSAAKDSEMTTADSIKQPSPKCLTPSKAVIDELEMDKDDLELAEEAELMEGLNEKIGVQQAEESREQHEQRPLSEEVVSDTEVAYPSPPFSLLGDSLSSTSDVDSDTVVVPSSNNEPVDDPALNEDGNGKNLKDTAEHDQCVFMSETSIVMSQFEPSAGDRQMVAEEQMTFVEVYDTSYLSPIHEEDSLHEVDKDQEEPQPENFAEEKAKVPETNGIPEVKVEAVSVQELNEPFNGSLTSENTEELDMVASLSSASERSHGGVSNSDPDDEGSYDLLHGEISHKCPEGNVPVRPVETLYNVPEQETVESLDEVERRDSDGGESRATASPSAPSKELLAAAKVLKDSLHRGAYANNSSRGGRSGPSRNQDTSKRIIQQEWFSVAGRKDANAETVDNYIDVFESFSKKLLSYVVNLLDNNGNTVLHYALSHNNFDVVSVLLDSKICNVDIVNQAGYTPVMLASLAVLSSSAYRAVTSRLFGMGDINRRAQQHGQTALMLAVSHGRVDTVKMLLDVGADVNIQDNDGSTALMCASEHGHIEIVRLLLRHPDVDVEMTDGDGMNALYVALEAGHKDIAALLYNRRSSVPEVGAASHQEDRRQSLGDAKRPTIGKRRGVPSLGISGSRTATM</sequence>
<dbReference type="OrthoDB" id="5406014at2759"/>
<feature type="region of interest" description="Disordered" evidence="2">
    <location>
        <begin position="110"/>
        <end position="196"/>
    </location>
</feature>
<feature type="region of interest" description="Disordered" evidence="2">
    <location>
        <begin position="263"/>
        <end position="299"/>
    </location>
</feature>
<evidence type="ECO:0000313" key="4">
    <source>
        <dbReference type="Proteomes" id="UP000186922"/>
    </source>
</evidence>
<feature type="region of interest" description="Disordered" evidence="2">
    <location>
        <begin position="425"/>
        <end position="455"/>
    </location>
</feature>
<feature type="compositionally biased region" description="Basic and acidic residues" evidence="2">
    <location>
        <begin position="1246"/>
        <end position="1259"/>
    </location>
</feature>
<feature type="repeat" description="ANK" evidence="1">
    <location>
        <begin position="1072"/>
        <end position="1094"/>
    </location>
</feature>
<feature type="region of interest" description="Disordered" evidence="2">
    <location>
        <begin position="843"/>
        <end position="988"/>
    </location>
</feature>
<feature type="region of interest" description="Disordered" evidence="2">
    <location>
        <begin position="695"/>
        <end position="734"/>
    </location>
</feature>
<gene>
    <name evidence="3" type="primary">RvY_14188-1</name>
    <name evidence="3" type="synonym">RvY_14188.1</name>
    <name evidence="3" type="ORF">RvY_14188</name>
</gene>
<feature type="region of interest" description="Disordered" evidence="2">
    <location>
        <begin position="623"/>
        <end position="679"/>
    </location>
</feature>
<feature type="compositionally biased region" description="Basic and acidic residues" evidence="2">
    <location>
        <begin position="716"/>
        <end position="728"/>
    </location>
</feature>
<reference evidence="3 4" key="1">
    <citation type="journal article" date="2016" name="Nat. Commun.">
        <title>Extremotolerant tardigrade genome and improved radiotolerance of human cultured cells by tardigrade-unique protein.</title>
        <authorList>
            <person name="Hashimoto T."/>
            <person name="Horikawa D.D."/>
            <person name="Saito Y."/>
            <person name="Kuwahara H."/>
            <person name="Kozuka-Hata H."/>
            <person name="Shin-I T."/>
            <person name="Minakuchi Y."/>
            <person name="Ohishi K."/>
            <person name="Motoyama A."/>
            <person name="Aizu T."/>
            <person name="Enomoto A."/>
            <person name="Kondo K."/>
            <person name="Tanaka S."/>
            <person name="Hara Y."/>
            <person name="Koshikawa S."/>
            <person name="Sagara H."/>
            <person name="Miura T."/>
            <person name="Yokobori S."/>
            <person name="Miyagawa K."/>
            <person name="Suzuki Y."/>
            <person name="Kubo T."/>
            <person name="Oyama M."/>
            <person name="Kohara Y."/>
            <person name="Fujiyama A."/>
            <person name="Arakawa K."/>
            <person name="Katayama T."/>
            <person name="Toyoda A."/>
            <person name="Kunieda T."/>
        </authorList>
    </citation>
    <scope>NUCLEOTIDE SEQUENCE [LARGE SCALE GENOMIC DNA]</scope>
    <source>
        <strain evidence="3 4">YOKOZUNA-1</strain>
    </source>
</reference>
<feature type="region of interest" description="Disordered" evidence="2">
    <location>
        <begin position="1004"/>
        <end position="1024"/>
    </location>
</feature>
<feature type="compositionally biased region" description="Basic residues" evidence="2">
    <location>
        <begin position="623"/>
        <end position="648"/>
    </location>
</feature>
<feature type="compositionally biased region" description="Basic and acidic residues" evidence="2">
    <location>
        <begin position="966"/>
        <end position="976"/>
    </location>
</feature>
<feature type="compositionally biased region" description="Polar residues" evidence="2">
    <location>
        <begin position="435"/>
        <end position="455"/>
    </location>
</feature>
<feature type="compositionally biased region" description="Low complexity" evidence="2">
    <location>
        <begin position="265"/>
        <end position="276"/>
    </location>
</feature>
<proteinExistence type="predicted"/>
<feature type="compositionally biased region" description="Polar residues" evidence="2">
    <location>
        <begin position="172"/>
        <end position="192"/>
    </location>
</feature>
<keyword evidence="1" id="KW-0040">ANK repeat</keyword>
<dbReference type="GO" id="GO:0005856">
    <property type="term" value="C:cytoskeleton"/>
    <property type="evidence" value="ECO:0007669"/>
    <property type="project" value="TreeGrafter"/>
</dbReference>
<comment type="caution">
    <text evidence="3">The sequence shown here is derived from an EMBL/GenBank/DDBJ whole genome shotgun (WGS) entry which is preliminary data.</text>
</comment>
<dbReference type="STRING" id="947166.A0A1D1VYW3"/>
<evidence type="ECO:0000256" key="2">
    <source>
        <dbReference type="SAM" id="MobiDB-lite"/>
    </source>
</evidence>
<dbReference type="Proteomes" id="UP000186922">
    <property type="component" value="Unassembled WGS sequence"/>
</dbReference>
<protein>
    <submittedName>
        <fullName evidence="3">Uncharacterized protein</fullName>
    </submittedName>
</protein>
<feature type="region of interest" description="Disordered" evidence="2">
    <location>
        <begin position="1240"/>
        <end position="1281"/>
    </location>
</feature>
<dbReference type="SMART" id="SM00248">
    <property type="entry name" value="ANK"/>
    <property type="match status" value="4"/>
</dbReference>
<name>A0A1D1VYW3_RAMVA</name>
<dbReference type="SUPFAM" id="SSF48403">
    <property type="entry name" value="Ankyrin repeat"/>
    <property type="match status" value="1"/>
</dbReference>
<feature type="compositionally biased region" description="Low complexity" evidence="2">
    <location>
        <begin position="747"/>
        <end position="767"/>
    </location>
</feature>
<dbReference type="Pfam" id="PF12796">
    <property type="entry name" value="Ank_2"/>
    <property type="match status" value="2"/>
</dbReference>
<dbReference type="InterPro" id="IPR047184">
    <property type="entry name" value="KANK1-4"/>
</dbReference>
<dbReference type="GO" id="GO:0030837">
    <property type="term" value="P:negative regulation of actin filament polymerization"/>
    <property type="evidence" value="ECO:0007669"/>
    <property type="project" value="InterPro"/>
</dbReference>
<feature type="repeat" description="ANK" evidence="1">
    <location>
        <begin position="1144"/>
        <end position="1176"/>
    </location>
</feature>